<reference evidence="1 2" key="1">
    <citation type="journal article" date="2010" name="Science">
        <title>Genomic comparison of the ants Camponotus floridanus and Harpegnathos saltator.</title>
        <authorList>
            <person name="Bonasio R."/>
            <person name="Zhang G."/>
            <person name="Ye C."/>
            <person name="Mutti N.S."/>
            <person name="Fang X."/>
            <person name="Qin N."/>
            <person name="Donahue G."/>
            <person name="Yang P."/>
            <person name="Li Q."/>
            <person name="Li C."/>
            <person name="Zhang P."/>
            <person name="Huang Z."/>
            <person name="Berger S.L."/>
            <person name="Reinberg D."/>
            <person name="Wang J."/>
            <person name="Liebig J."/>
        </authorList>
    </citation>
    <scope>NUCLEOTIDE SEQUENCE [LARGE SCALE GENOMIC DNA]</scope>
    <source>
        <strain evidence="2">C129</strain>
    </source>
</reference>
<dbReference type="AlphaFoldDB" id="E2A3D7"/>
<sequence>CFTVARCRYNSMKSYTYISNRTKIRIGYFDYKIYGFLSTDIVDVS</sequence>
<feature type="non-terminal residue" evidence="1">
    <location>
        <position position="1"/>
    </location>
</feature>
<gene>
    <name evidence="1" type="ORF">EAG_00031</name>
</gene>
<protein>
    <submittedName>
        <fullName evidence="1">Uncharacterized protein</fullName>
    </submittedName>
</protein>
<dbReference type="InParanoid" id="E2A3D7"/>
<dbReference type="SUPFAM" id="SSF50630">
    <property type="entry name" value="Acid proteases"/>
    <property type="match status" value="1"/>
</dbReference>
<dbReference type="Proteomes" id="UP000000311">
    <property type="component" value="Unassembled WGS sequence"/>
</dbReference>
<organism evidence="2">
    <name type="scientific">Camponotus floridanus</name>
    <name type="common">Florida carpenter ant</name>
    <dbReference type="NCBI Taxonomy" id="104421"/>
    <lineage>
        <taxon>Eukaryota</taxon>
        <taxon>Metazoa</taxon>
        <taxon>Ecdysozoa</taxon>
        <taxon>Arthropoda</taxon>
        <taxon>Hexapoda</taxon>
        <taxon>Insecta</taxon>
        <taxon>Pterygota</taxon>
        <taxon>Neoptera</taxon>
        <taxon>Endopterygota</taxon>
        <taxon>Hymenoptera</taxon>
        <taxon>Apocrita</taxon>
        <taxon>Aculeata</taxon>
        <taxon>Formicoidea</taxon>
        <taxon>Formicidae</taxon>
        <taxon>Formicinae</taxon>
        <taxon>Camponotus</taxon>
    </lineage>
</organism>
<dbReference type="InterPro" id="IPR021109">
    <property type="entry name" value="Peptidase_aspartic_dom_sf"/>
</dbReference>
<name>E2A3D7_CAMFO</name>
<proteinExistence type="predicted"/>
<evidence type="ECO:0000313" key="2">
    <source>
        <dbReference type="Proteomes" id="UP000000311"/>
    </source>
</evidence>
<keyword evidence="2" id="KW-1185">Reference proteome</keyword>
<dbReference type="EMBL" id="GL436412">
    <property type="protein sequence ID" value="EFN72052.1"/>
    <property type="molecule type" value="Genomic_DNA"/>
</dbReference>
<feature type="non-terminal residue" evidence="1">
    <location>
        <position position="45"/>
    </location>
</feature>
<evidence type="ECO:0000313" key="1">
    <source>
        <dbReference type="EMBL" id="EFN72052.1"/>
    </source>
</evidence>
<accession>E2A3D7</accession>